<dbReference type="InterPro" id="IPR015422">
    <property type="entry name" value="PyrdxlP-dep_Trfase_small"/>
</dbReference>
<evidence type="ECO:0000256" key="9">
    <source>
        <dbReference type="ARBA" id="ARBA00022898"/>
    </source>
</evidence>
<evidence type="ECO:0000313" key="16">
    <source>
        <dbReference type="Proteomes" id="UP000262954"/>
    </source>
</evidence>
<dbReference type="GO" id="GO:0030170">
    <property type="term" value="F:pyridoxal phosphate binding"/>
    <property type="evidence" value="ECO:0007669"/>
    <property type="project" value="InterPro"/>
</dbReference>
<sequence length="388" mass="44202">MKDRYFENRLKEIESSGNLRELQIITNIENGIVAGNKKFTNLTSNDYLGIATDRHLYSEFLENLKDNDFQFSASSSRLQTGNYEAHIILEKRLAELFHSESALVFNSGYHANTGILPAITTSRSMILADKLVHASIIDGIRLSQAKCIRFKHNDYRQLERLIQQTVERYDRIIIVTESIFSMDGDESDLRTLVQFKQKYPAIVLYIDEAHAIGVRGNNGLGCCEEHNIIEHIDFLIGTFGKALGSCGAFLICNKIMREYLINTMRTFIFTTALPPINLKWTLFTLNKAVAMNSRREHIKKISNLLKKELTLENREIQSSSHIIPYITGSSESAHNTAKELQKQGFYVLPVRPPTVPDGTARIRFSLTANCTEEEINRLIYCIRNLSKS</sequence>
<evidence type="ECO:0000256" key="4">
    <source>
        <dbReference type="ARBA" id="ARBA00010008"/>
    </source>
</evidence>
<dbReference type="InterPro" id="IPR001917">
    <property type="entry name" value="Aminotrans_II_pyridoxalP_BS"/>
</dbReference>
<dbReference type="PANTHER" id="PTHR13693">
    <property type="entry name" value="CLASS II AMINOTRANSFERASE/8-AMINO-7-OXONONANOATE SYNTHASE"/>
    <property type="match status" value="1"/>
</dbReference>
<comment type="similarity">
    <text evidence="4">Belongs to the class-II pyridoxal-phosphate-dependent aminotransferase family. BioF subfamily.</text>
</comment>
<evidence type="ECO:0000256" key="3">
    <source>
        <dbReference type="ARBA" id="ARBA00005189"/>
    </source>
</evidence>
<accession>A0A354LZ70</accession>
<dbReference type="GO" id="GO:0009102">
    <property type="term" value="P:biotin biosynthetic process"/>
    <property type="evidence" value="ECO:0007669"/>
    <property type="project" value="UniProtKB-KW"/>
</dbReference>
<keyword evidence="7" id="KW-0808">Transferase</keyword>
<dbReference type="Gene3D" id="3.90.1150.10">
    <property type="entry name" value="Aspartate Aminotransferase, domain 1"/>
    <property type="match status" value="1"/>
</dbReference>
<evidence type="ECO:0000256" key="7">
    <source>
        <dbReference type="ARBA" id="ARBA00022679"/>
    </source>
</evidence>
<dbReference type="EMBL" id="DNWC01000017">
    <property type="protein sequence ID" value="HBJ07559.1"/>
    <property type="molecule type" value="Genomic_DNA"/>
</dbReference>
<evidence type="ECO:0000256" key="10">
    <source>
        <dbReference type="ARBA" id="ARBA00032610"/>
    </source>
</evidence>
<dbReference type="InterPro" id="IPR050087">
    <property type="entry name" value="AON_synthase_class-II"/>
</dbReference>
<dbReference type="Proteomes" id="UP000262954">
    <property type="component" value="Unassembled WGS sequence"/>
</dbReference>
<comment type="cofactor">
    <cofactor evidence="1 13">
        <name>pyridoxal 5'-phosphate</name>
        <dbReference type="ChEBI" id="CHEBI:597326"/>
    </cofactor>
</comment>
<dbReference type="AlphaFoldDB" id="A0A354LZ70"/>
<dbReference type="InterPro" id="IPR015421">
    <property type="entry name" value="PyrdxlP-dep_Trfase_major"/>
</dbReference>
<dbReference type="EC" id="2.3.1.47" evidence="6"/>
<dbReference type="SUPFAM" id="SSF53383">
    <property type="entry name" value="PLP-dependent transferases"/>
    <property type="match status" value="1"/>
</dbReference>
<gene>
    <name evidence="15" type="ORF">DDY73_01005</name>
</gene>
<evidence type="ECO:0000259" key="14">
    <source>
        <dbReference type="Pfam" id="PF00155"/>
    </source>
</evidence>
<evidence type="ECO:0000256" key="11">
    <source>
        <dbReference type="ARBA" id="ARBA00033381"/>
    </source>
</evidence>
<evidence type="ECO:0000256" key="8">
    <source>
        <dbReference type="ARBA" id="ARBA00022756"/>
    </source>
</evidence>
<dbReference type="PANTHER" id="PTHR13693:SF100">
    <property type="entry name" value="8-AMINO-7-OXONONANOATE SYNTHASE"/>
    <property type="match status" value="1"/>
</dbReference>
<evidence type="ECO:0000256" key="13">
    <source>
        <dbReference type="RuleBase" id="RU003693"/>
    </source>
</evidence>
<comment type="pathway">
    <text evidence="2">Cofactor biosynthesis; biotin biosynthesis.</text>
</comment>
<dbReference type="InterPro" id="IPR015424">
    <property type="entry name" value="PyrdxlP-dep_Trfase"/>
</dbReference>
<reference evidence="15 16" key="1">
    <citation type="journal article" date="2018" name="Nat. Biotechnol.">
        <title>A standardized bacterial taxonomy based on genome phylogeny substantially revises the tree of life.</title>
        <authorList>
            <person name="Parks D.H."/>
            <person name="Chuvochina M."/>
            <person name="Waite D.W."/>
            <person name="Rinke C."/>
            <person name="Skarshewski A."/>
            <person name="Chaumeil P.A."/>
            <person name="Hugenholtz P."/>
        </authorList>
    </citation>
    <scope>NUCLEOTIDE SEQUENCE [LARGE SCALE GENOMIC DNA]</scope>
    <source>
        <strain evidence="15">UBA11482</strain>
    </source>
</reference>
<dbReference type="GO" id="GO:0008710">
    <property type="term" value="F:8-amino-7-oxononanoate synthase activity"/>
    <property type="evidence" value="ECO:0007669"/>
    <property type="project" value="UniProtKB-EC"/>
</dbReference>
<organism evidence="15 16">
    <name type="scientific">Coprobacter fastidiosus</name>
    <dbReference type="NCBI Taxonomy" id="1099853"/>
    <lineage>
        <taxon>Bacteria</taxon>
        <taxon>Pseudomonadati</taxon>
        <taxon>Bacteroidota</taxon>
        <taxon>Bacteroidia</taxon>
        <taxon>Bacteroidales</taxon>
        <taxon>Barnesiellaceae</taxon>
        <taxon>Coprobacter</taxon>
    </lineage>
</organism>
<comment type="caution">
    <text evidence="15">The sequence shown here is derived from an EMBL/GenBank/DDBJ whole genome shotgun (WGS) entry which is preliminary data.</text>
</comment>
<evidence type="ECO:0000256" key="2">
    <source>
        <dbReference type="ARBA" id="ARBA00004746"/>
    </source>
</evidence>
<dbReference type="Pfam" id="PF00155">
    <property type="entry name" value="Aminotran_1_2"/>
    <property type="match status" value="1"/>
</dbReference>
<evidence type="ECO:0000313" key="15">
    <source>
        <dbReference type="EMBL" id="HBJ07559.1"/>
    </source>
</evidence>
<comment type="subunit">
    <text evidence="5">Homodimer.</text>
</comment>
<dbReference type="InterPro" id="IPR004839">
    <property type="entry name" value="Aminotransferase_I/II_large"/>
</dbReference>
<comment type="pathway">
    <text evidence="3">Lipid metabolism.</text>
</comment>
<evidence type="ECO:0000256" key="6">
    <source>
        <dbReference type="ARBA" id="ARBA00013187"/>
    </source>
</evidence>
<evidence type="ECO:0000256" key="1">
    <source>
        <dbReference type="ARBA" id="ARBA00001933"/>
    </source>
</evidence>
<comment type="catalytic activity">
    <reaction evidence="12">
        <text>6-carboxyhexanoyl-[ACP] + L-alanine + H(+) = (8S)-8-amino-7-oxononanoate + holo-[ACP] + CO2</text>
        <dbReference type="Rhea" id="RHEA:42288"/>
        <dbReference type="Rhea" id="RHEA-COMP:9685"/>
        <dbReference type="Rhea" id="RHEA-COMP:9955"/>
        <dbReference type="ChEBI" id="CHEBI:15378"/>
        <dbReference type="ChEBI" id="CHEBI:16526"/>
        <dbReference type="ChEBI" id="CHEBI:57972"/>
        <dbReference type="ChEBI" id="CHEBI:64479"/>
        <dbReference type="ChEBI" id="CHEBI:78846"/>
        <dbReference type="ChEBI" id="CHEBI:149468"/>
        <dbReference type="EC" id="2.3.1.47"/>
    </reaction>
</comment>
<keyword evidence="8" id="KW-0093">Biotin biosynthesis</keyword>
<dbReference type="PROSITE" id="PS00599">
    <property type="entry name" value="AA_TRANSFER_CLASS_2"/>
    <property type="match status" value="1"/>
</dbReference>
<name>A0A354LZ70_9BACT</name>
<proteinExistence type="inferred from homology"/>
<dbReference type="Gene3D" id="3.40.640.10">
    <property type="entry name" value="Type I PLP-dependent aspartate aminotransferase-like (Major domain)"/>
    <property type="match status" value="1"/>
</dbReference>
<protein>
    <recommendedName>
        <fullName evidence="6">8-amino-7-oxononanoate synthase</fullName>
        <ecNumber evidence="6">2.3.1.47</ecNumber>
    </recommendedName>
    <alternativeName>
        <fullName evidence="10">7-keto-8-amino-pelargonic acid synthase</fullName>
    </alternativeName>
    <alternativeName>
        <fullName evidence="11">8-amino-7-ketopelargonate synthase</fullName>
    </alternativeName>
</protein>
<feature type="domain" description="Aminotransferase class I/classII large" evidence="14">
    <location>
        <begin position="38"/>
        <end position="379"/>
    </location>
</feature>
<evidence type="ECO:0000256" key="5">
    <source>
        <dbReference type="ARBA" id="ARBA00011738"/>
    </source>
</evidence>
<keyword evidence="9 13" id="KW-0663">Pyridoxal phosphate</keyword>
<evidence type="ECO:0000256" key="12">
    <source>
        <dbReference type="ARBA" id="ARBA00047715"/>
    </source>
</evidence>